<protein>
    <recommendedName>
        <fullName evidence="4">J domain-containing protein</fullName>
    </recommendedName>
</protein>
<proteinExistence type="predicted"/>
<feature type="domain" description="J" evidence="4">
    <location>
        <begin position="13"/>
        <end position="85"/>
    </location>
</feature>
<keyword evidence="1" id="KW-0040">ANK repeat</keyword>
<dbReference type="PROSITE" id="PS50088">
    <property type="entry name" value="ANK_REPEAT"/>
    <property type="match status" value="1"/>
</dbReference>
<feature type="transmembrane region" description="Helical" evidence="3">
    <location>
        <begin position="338"/>
        <end position="357"/>
    </location>
</feature>
<keyword evidence="6" id="KW-1185">Reference proteome</keyword>
<organism evidence="5 6">
    <name type="scientific">Effrenium voratum</name>
    <dbReference type="NCBI Taxonomy" id="2562239"/>
    <lineage>
        <taxon>Eukaryota</taxon>
        <taxon>Sar</taxon>
        <taxon>Alveolata</taxon>
        <taxon>Dinophyceae</taxon>
        <taxon>Suessiales</taxon>
        <taxon>Symbiodiniaceae</taxon>
        <taxon>Effrenium</taxon>
    </lineage>
</organism>
<dbReference type="EMBL" id="CAUJNA010002335">
    <property type="protein sequence ID" value="CAJ1392373.1"/>
    <property type="molecule type" value="Genomic_DNA"/>
</dbReference>
<feature type="compositionally biased region" description="Low complexity" evidence="2">
    <location>
        <begin position="477"/>
        <end position="488"/>
    </location>
</feature>
<reference evidence="5" key="1">
    <citation type="submission" date="2023-08" db="EMBL/GenBank/DDBJ databases">
        <authorList>
            <person name="Chen Y."/>
            <person name="Shah S."/>
            <person name="Dougan E. K."/>
            <person name="Thang M."/>
            <person name="Chan C."/>
        </authorList>
    </citation>
    <scope>NUCLEOTIDE SEQUENCE</scope>
</reference>
<dbReference type="InterPro" id="IPR036869">
    <property type="entry name" value="J_dom_sf"/>
</dbReference>
<name>A0AA36IRU0_9DINO</name>
<evidence type="ECO:0000259" key="4">
    <source>
        <dbReference type="PROSITE" id="PS50076"/>
    </source>
</evidence>
<dbReference type="SUPFAM" id="SSF46565">
    <property type="entry name" value="Chaperone J-domain"/>
    <property type="match status" value="1"/>
</dbReference>
<dbReference type="Gene3D" id="1.25.40.20">
    <property type="entry name" value="Ankyrin repeat-containing domain"/>
    <property type="match status" value="1"/>
</dbReference>
<comment type="caution">
    <text evidence="5">The sequence shown here is derived from an EMBL/GenBank/DDBJ whole genome shotgun (WGS) entry which is preliminary data.</text>
</comment>
<dbReference type="Gene3D" id="1.10.287.110">
    <property type="entry name" value="DnaJ domain"/>
    <property type="match status" value="1"/>
</dbReference>
<feature type="compositionally biased region" description="Basic residues" evidence="2">
    <location>
        <begin position="489"/>
        <end position="498"/>
    </location>
</feature>
<evidence type="ECO:0000313" key="6">
    <source>
        <dbReference type="Proteomes" id="UP001178507"/>
    </source>
</evidence>
<feature type="region of interest" description="Disordered" evidence="2">
    <location>
        <begin position="435"/>
        <end position="498"/>
    </location>
</feature>
<dbReference type="InterPro" id="IPR050817">
    <property type="entry name" value="DjlA_DnaK_co-chaperone"/>
</dbReference>
<dbReference type="SUPFAM" id="SSF48403">
    <property type="entry name" value="Ankyrin repeat"/>
    <property type="match status" value="1"/>
</dbReference>
<dbReference type="Proteomes" id="UP001178507">
    <property type="component" value="Unassembled WGS sequence"/>
</dbReference>
<dbReference type="SMART" id="SM00271">
    <property type="entry name" value="DnaJ"/>
    <property type="match status" value="1"/>
</dbReference>
<feature type="compositionally biased region" description="Acidic residues" evidence="2">
    <location>
        <begin position="441"/>
        <end position="452"/>
    </location>
</feature>
<dbReference type="PROSITE" id="PS00636">
    <property type="entry name" value="DNAJ_1"/>
    <property type="match status" value="1"/>
</dbReference>
<dbReference type="Pfam" id="PF00226">
    <property type="entry name" value="DnaJ"/>
    <property type="match status" value="1"/>
</dbReference>
<dbReference type="InterPro" id="IPR001623">
    <property type="entry name" value="DnaJ_domain"/>
</dbReference>
<keyword evidence="3" id="KW-1133">Transmembrane helix</keyword>
<feature type="repeat" description="ANK" evidence="1">
    <location>
        <begin position="146"/>
        <end position="178"/>
    </location>
</feature>
<evidence type="ECO:0000256" key="3">
    <source>
        <dbReference type="SAM" id="Phobius"/>
    </source>
</evidence>
<dbReference type="AlphaFoldDB" id="A0AA36IRU0"/>
<evidence type="ECO:0000256" key="2">
    <source>
        <dbReference type="SAM" id="MobiDB-lite"/>
    </source>
</evidence>
<dbReference type="PROSITE" id="PS50297">
    <property type="entry name" value="ANK_REP_REGION"/>
    <property type="match status" value="1"/>
</dbReference>
<evidence type="ECO:0000256" key="1">
    <source>
        <dbReference type="PROSITE-ProRule" id="PRU00023"/>
    </source>
</evidence>
<evidence type="ECO:0000313" key="5">
    <source>
        <dbReference type="EMBL" id="CAJ1392373.1"/>
    </source>
</evidence>
<dbReference type="InterPro" id="IPR018253">
    <property type="entry name" value="DnaJ_domain_CS"/>
</dbReference>
<gene>
    <name evidence="5" type="ORF">EVOR1521_LOCUS17484</name>
</gene>
<keyword evidence="3" id="KW-0472">Membrane</keyword>
<sequence length="498" mass="56022">MEDAPALEAGGGTYYQILGVAPDAGADEIKVQYRKLALKLHPAAVSEAEDKNPQDPNATEKFQQLQEAYEVLSDPERRSAYDQNSDFIMKAFAESGDDQDFWVPSSRTFWCLLVEACISDDAKSVTQLATQLEDEIWAELAEGGVCGFTLLHFAAFAGKPKACQALIDLGVNVNSKTQPLCVTSSQQFCRPTPLDLTTFVPNKRAREQTQRVLQAADAAFGAVKMESLDQIWLGLIKHQLLLVKDEVKKYNSSVPPALRRVLRTEPRWRQIVKFPGEDAASMERKRLRKAFTVWRRKLTWVLVGDASMDRSSRLAVLAWNLTLFLLSWWLFGFNAFELLQAVLVSIVLMATTSLARGMDREKLWERLPSQDEVRAWMPPEELVESNLQKAWQRLEEATAQVEEGLLQAPAEWQKLRDMGLAAFCADAQARFHEWRASREQEAEEEPEEEEPAVNERRKKTASIANKIKGLKAERDAAAATAAAENGRTARAKGRRRAK</sequence>
<dbReference type="PANTHER" id="PTHR24074">
    <property type="entry name" value="CO-CHAPERONE PROTEIN DJLA"/>
    <property type="match status" value="1"/>
</dbReference>
<dbReference type="CDD" id="cd06257">
    <property type="entry name" value="DnaJ"/>
    <property type="match status" value="1"/>
</dbReference>
<dbReference type="PROSITE" id="PS50076">
    <property type="entry name" value="DNAJ_2"/>
    <property type="match status" value="1"/>
</dbReference>
<dbReference type="Pfam" id="PF00023">
    <property type="entry name" value="Ank"/>
    <property type="match status" value="1"/>
</dbReference>
<dbReference type="InterPro" id="IPR002110">
    <property type="entry name" value="Ankyrin_rpt"/>
</dbReference>
<dbReference type="PRINTS" id="PR00625">
    <property type="entry name" value="JDOMAIN"/>
</dbReference>
<accession>A0AA36IRU0</accession>
<dbReference type="InterPro" id="IPR036770">
    <property type="entry name" value="Ankyrin_rpt-contain_sf"/>
</dbReference>
<keyword evidence="3" id="KW-0812">Transmembrane</keyword>